<feature type="domain" description="NTF2-like" evidence="2">
    <location>
        <begin position="28"/>
        <end position="163"/>
    </location>
</feature>
<gene>
    <name evidence="3" type="ORF">NKR23_g10428</name>
</gene>
<reference evidence="3" key="1">
    <citation type="submission" date="2022-07" db="EMBL/GenBank/DDBJ databases">
        <title>Fungi with potential for degradation of polypropylene.</title>
        <authorList>
            <person name="Gostincar C."/>
        </authorList>
    </citation>
    <scope>NUCLEOTIDE SEQUENCE</scope>
    <source>
        <strain evidence="3">EXF-13308</strain>
    </source>
</reference>
<feature type="signal peptide" evidence="1">
    <location>
        <begin position="1"/>
        <end position="19"/>
    </location>
</feature>
<dbReference type="Pfam" id="PF26534">
    <property type="entry name" value="NTF2_7"/>
    <property type="match status" value="1"/>
</dbReference>
<feature type="chain" id="PRO_5041279166" description="NTF2-like domain-containing protein" evidence="1">
    <location>
        <begin position="20"/>
        <end position="169"/>
    </location>
</feature>
<dbReference type="PROSITE" id="PS51257">
    <property type="entry name" value="PROKAR_LIPOPROTEIN"/>
    <property type="match status" value="1"/>
</dbReference>
<organism evidence="3 4">
    <name type="scientific">Pleurostoma richardsiae</name>
    <dbReference type="NCBI Taxonomy" id="41990"/>
    <lineage>
        <taxon>Eukaryota</taxon>
        <taxon>Fungi</taxon>
        <taxon>Dikarya</taxon>
        <taxon>Ascomycota</taxon>
        <taxon>Pezizomycotina</taxon>
        <taxon>Sordariomycetes</taxon>
        <taxon>Sordariomycetidae</taxon>
        <taxon>Calosphaeriales</taxon>
        <taxon>Pleurostomataceae</taxon>
        <taxon>Pleurostoma</taxon>
    </lineage>
</organism>
<name>A0AA38VBW8_9PEZI</name>
<evidence type="ECO:0000259" key="2">
    <source>
        <dbReference type="Pfam" id="PF26534"/>
    </source>
</evidence>
<keyword evidence="1" id="KW-0732">Signal</keyword>
<comment type="caution">
    <text evidence="3">The sequence shown here is derived from an EMBL/GenBank/DDBJ whole genome shotgun (WGS) entry which is preliminary data.</text>
</comment>
<dbReference type="InterPro" id="IPR058645">
    <property type="entry name" value="NTF2-like_dom_7"/>
</dbReference>
<sequence length="169" mass="18969">MKLLTAIFAATAFACATLGYYIRDTPKDCLTRDEAQSIVDVYQRLIANYTSDDCDKYCADEFVDVSDSINTFLNQPLGGPTFATKEIFMEAQTYNPPFPLVVESVDAVDCDVIALQWHAAFGEANKTSKGITILHNTKEKGYWQIKDIYVEFNSLTWLLDMGGSYVWEG</sequence>
<proteinExistence type="predicted"/>
<protein>
    <recommendedName>
        <fullName evidence="2">NTF2-like domain-containing protein</fullName>
    </recommendedName>
</protein>
<dbReference type="EMBL" id="JANBVO010000046">
    <property type="protein sequence ID" value="KAJ9133993.1"/>
    <property type="molecule type" value="Genomic_DNA"/>
</dbReference>
<evidence type="ECO:0000256" key="1">
    <source>
        <dbReference type="SAM" id="SignalP"/>
    </source>
</evidence>
<accession>A0AA38VBW8</accession>
<evidence type="ECO:0000313" key="3">
    <source>
        <dbReference type="EMBL" id="KAJ9133993.1"/>
    </source>
</evidence>
<keyword evidence="4" id="KW-1185">Reference proteome</keyword>
<dbReference type="Proteomes" id="UP001174694">
    <property type="component" value="Unassembled WGS sequence"/>
</dbReference>
<evidence type="ECO:0000313" key="4">
    <source>
        <dbReference type="Proteomes" id="UP001174694"/>
    </source>
</evidence>
<dbReference type="AlphaFoldDB" id="A0AA38VBW8"/>